<protein>
    <recommendedName>
        <fullName evidence="6">Ribosomal RNA large subunit methyltransferase F</fullName>
        <ecNumber evidence="6">2.1.1.181</ecNumber>
    </recommendedName>
    <alternativeName>
        <fullName evidence="6">23S rRNA mA1618 methyltransferase</fullName>
    </alternativeName>
    <alternativeName>
        <fullName evidence="6">rRNA adenine N-6-methyltransferase</fullName>
    </alternativeName>
</protein>
<dbReference type="OrthoDB" id="1115728at2"/>
<evidence type="ECO:0000313" key="7">
    <source>
        <dbReference type="EMBL" id="AUP77960.1"/>
    </source>
</evidence>
<dbReference type="EMBL" id="CP025791">
    <property type="protein sequence ID" value="AUP77960.1"/>
    <property type="molecule type" value="Genomic_DNA"/>
</dbReference>
<keyword evidence="5 6" id="KW-0949">S-adenosyl-L-methionine</keyword>
<dbReference type="AlphaFoldDB" id="A0A2K9PLN0"/>
<dbReference type="HAMAP" id="MF_01848">
    <property type="entry name" value="23SrRNA_methyltr_F"/>
    <property type="match status" value="1"/>
</dbReference>
<dbReference type="NCBIfam" id="NF008725">
    <property type="entry name" value="PRK11727.1"/>
    <property type="match status" value="1"/>
</dbReference>
<dbReference type="CDD" id="cd02440">
    <property type="entry name" value="AdoMet_MTases"/>
    <property type="match status" value="1"/>
</dbReference>
<comment type="similarity">
    <text evidence="6">Belongs to the methyltransferase superfamily. METTL16/RlmF family.</text>
</comment>
<dbReference type="PIRSF" id="PIRSF029038">
    <property type="entry name" value="Mtase_YbiN_prd"/>
    <property type="match status" value="1"/>
</dbReference>
<dbReference type="InterPro" id="IPR010286">
    <property type="entry name" value="METTL16/RlmF"/>
</dbReference>
<gene>
    <name evidence="6" type="primary">rlmF</name>
    <name evidence="7" type="ORF">C1H87_04230</name>
</gene>
<reference evidence="7 8" key="1">
    <citation type="submission" date="2018-01" db="EMBL/GenBank/DDBJ databases">
        <title>Complete genome sequence of Flavivirga eckloniae ECD14 isolated from seaweed Ecklonia cava.</title>
        <authorList>
            <person name="Lee J.H."/>
            <person name="Baik K.S."/>
            <person name="Seong C.N."/>
        </authorList>
    </citation>
    <scope>NUCLEOTIDE SEQUENCE [LARGE SCALE GENOMIC DNA]</scope>
    <source>
        <strain evidence="7 8">ECD14</strain>
    </source>
</reference>
<dbReference type="KEGG" id="fek:C1H87_04230"/>
<dbReference type="Gene3D" id="3.40.50.150">
    <property type="entry name" value="Vaccinia Virus protein VP39"/>
    <property type="match status" value="1"/>
</dbReference>
<evidence type="ECO:0000256" key="6">
    <source>
        <dbReference type="HAMAP-Rule" id="MF_01848"/>
    </source>
</evidence>
<keyword evidence="1 6" id="KW-0963">Cytoplasm</keyword>
<comment type="catalytic activity">
    <reaction evidence="6">
        <text>adenosine(1618) in 23S rRNA + S-adenosyl-L-methionine = N(6)-methyladenosine(1618) in 23S rRNA + S-adenosyl-L-homocysteine + H(+)</text>
        <dbReference type="Rhea" id="RHEA:16497"/>
        <dbReference type="Rhea" id="RHEA-COMP:10229"/>
        <dbReference type="Rhea" id="RHEA-COMP:10231"/>
        <dbReference type="ChEBI" id="CHEBI:15378"/>
        <dbReference type="ChEBI" id="CHEBI:57856"/>
        <dbReference type="ChEBI" id="CHEBI:59789"/>
        <dbReference type="ChEBI" id="CHEBI:74411"/>
        <dbReference type="ChEBI" id="CHEBI:74449"/>
        <dbReference type="EC" id="2.1.1.181"/>
    </reaction>
</comment>
<dbReference type="SUPFAM" id="SSF53335">
    <property type="entry name" value="S-adenosyl-L-methionine-dependent methyltransferases"/>
    <property type="match status" value="1"/>
</dbReference>
<dbReference type="PANTHER" id="PTHR13393:SF0">
    <property type="entry name" value="RNA N6-ADENOSINE-METHYLTRANSFERASE METTL16"/>
    <property type="match status" value="1"/>
</dbReference>
<proteinExistence type="inferred from homology"/>
<sequence length="299" mass="34340">MKTNLNFHKRNKHKSGYDLDTLCRSYPDLKPFVFENEYQTQTIDFANPKAVKALNTALLFVHYNIKFWEFPDTNLCPPIPGRVDYIHYLADLLKQSDVDKNINVLDIGTGASCIYPVLGKAEYDWHFVGTDIDKKSLQYAQKIIAKNKLDTSIKLRHQRNSSNILKGVLEVADKFSAVMCNPPFYKSETEVLEATTRKLIGLNKDRTDVVRNFSGTHHELWYKGGEKAFIHNYLYESTLFKDQCLWFTTLVSKKDLIKGIQTSLKKLGATKIKVIDMGQGNKKSRIVAWTFSVKTNMLL</sequence>
<comment type="subcellular location">
    <subcellularLocation>
        <location evidence="6">Cytoplasm</location>
    </subcellularLocation>
</comment>
<keyword evidence="8" id="KW-1185">Reference proteome</keyword>
<evidence type="ECO:0000313" key="8">
    <source>
        <dbReference type="Proteomes" id="UP000235826"/>
    </source>
</evidence>
<dbReference type="EC" id="2.1.1.181" evidence="6"/>
<dbReference type="InterPro" id="IPR029063">
    <property type="entry name" value="SAM-dependent_MTases_sf"/>
</dbReference>
<dbReference type="Proteomes" id="UP000235826">
    <property type="component" value="Chromosome"/>
</dbReference>
<dbReference type="GO" id="GO:0052907">
    <property type="term" value="F:23S rRNA (adenine(1618)-N(6))-methyltransferase activity"/>
    <property type="evidence" value="ECO:0007669"/>
    <property type="project" value="UniProtKB-EC"/>
</dbReference>
<keyword evidence="4 6" id="KW-0808">Transferase</keyword>
<keyword evidence="2 6" id="KW-0698">rRNA processing</keyword>
<evidence type="ECO:0000256" key="3">
    <source>
        <dbReference type="ARBA" id="ARBA00022603"/>
    </source>
</evidence>
<name>A0A2K9PLN0_9FLAO</name>
<dbReference type="InterPro" id="IPR016909">
    <property type="entry name" value="rRNA_lsu_MeTfrase_F"/>
</dbReference>
<dbReference type="GO" id="GO:0005737">
    <property type="term" value="C:cytoplasm"/>
    <property type="evidence" value="ECO:0007669"/>
    <property type="project" value="UniProtKB-SubCell"/>
</dbReference>
<evidence type="ECO:0000256" key="2">
    <source>
        <dbReference type="ARBA" id="ARBA00022552"/>
    </source>
</evidence>
<evidence type="ECO:0000256" key="5">
    <source>
        <dbReference type="ARBA" id="ARBA00022691"/>
    </source>
</evidence>
<comment type="function">
    <text evidence="6">Specifically methylates the adenine in position 1618 of 23S rRNA.</text>
</comment>
<keyword evidence="3 6" id="KW-0489">Methyltransferase</keyword>
<dbReference type="GO" id="GO:0070475">
    <property type="term" value="P:rRNA base methylation"/>
    <property type="evidence" value="ECO:0007669"/>
    <property type="project" value="TreeGrafter"/>
</dbReference>
<evidence type="ECO:0000256" key="4">
    <source>
        <dbReference type="ARBA" id="ARBA00022679"/>
    </source>
</evidence>
<organism evidence="7 8">
    <name type="scientific">Flavivirga eckloniae</name>
    <dbReference type="NCBI Taxonomy" id="1803846"/>
    <lineage>
        <taxon>Bacteria</taxon>
        <taxon>Pseudomonadati</taxon>
        <taxon>Bacteroidota</taxon>
        <taxon>Flavobacteriia</taxon>
        <taxon>Flavobacteriales</taxon>
        <taxon>Flavobacteriaceae</taxon>
        <taxon>Flavivirga</taxon>
    </lineage>
</organism>
<dbReference type="PANTHER" id="PTHR13393">
    <property type="entry name" value="SAM-DEPENDENT METHYLTRANSFERASE"/>
    <property type="match status" value="1"/>
</dbReference>
<accession>A0A2K9PLN0</accession>
<evidence type="ECO:0000256" key="1">
    <source>
        <dbReference type="ARBA" id="ARBA00022490"/>
    </source>
</evidence>
<dbReference type="Pfam" id="PF05971">
    <property type="entry name" value="Methyltransf_10"/>
    <property type="match status" value="1"/>
</dbReference>